<reference evidence="3" key="1">
    <citation type="journal article" date="2021" name="PeerJ">
        <title>Extensive microbial diversity within the chicken gut microbiome revealed by metagenomics and culture.</title>
        <authorList>
            <person name="Gilroy R."/>
            <person name="Ravi A."/>
            <person name="Getino M."/>
            <person name="Pursley I."/>
            <person name="Horton D.L."/>
            <person name="Alikhan N.F."/>
            <person name="Baker D."/>
            <person name="Gharbi K."/>
            <person name="Hall N."/>
            <person name="Watson M."/>
            <person name="Adriaenssens E.M."/>
            <person name="Foster-Nyarko E."/>
            <person name="Jarju S."/>
            <person name="Secka A."/>
            <person name="Antonio M."/>
            <person name="Oren A."/>
            <person name="Chaudhuri R.R."/>
            <person name="La Ragione R."/>
            <person name="Hildebrand F."/>
            <person name="Pallen M.J."/>
        </authorList>
    </citation>
    <scope>NUCLEOTIDE SEQUENCE</scope>
    <source>
        <strain evidence="3">ChiBcec2-3848</strain>
    </source>
</reference>
<reference evidence="3" key="2">
    <citation type="submission" date="2021-04" db="EMBL/GenBank/DDBJ databases">
        <authorList>
            <person name="Gilroy R."/>
        </authorList>
    </citation>
    <scope>NUCLEOTIDE SEQUENCE</scope>
    <source>
        <strain evidence="3">ChiBcec2-3848</strain>
    </source>
</reference>
<evidence type="ECO:0000256" key="1">
    <source>
        <dbReference type="SAM" id="MobiDB-lite"/>
    </source>
</evidence>
<feature type="region of interest" description="Disordered" evidence="1">
    <location>
        <begin position="262"/>
        <end position="295"/>
    </location>
</feature>
<keyword evidence="2" id="KW-0812">Transmembrane</keyword>
<sequence length="671" mass="74456">TITDPNMQLNTNGQEKDETDPAQQEQKEDEQETNPVKESQEEPDGENGKETETNTLPPENETGDNLDKITDENPEGQPEESDNKNQEEQTEEPVDENQKEQPEEPADEIQEEQTKDPADKKQEEQSQEQTPPAPEVSLRTDTEITVRSLDGYLYSIDEGENWQKHGYFRNLEPDTEYKIMAGQKKDDSQDQVTQGEAVAVRTKEAVPEAPQMPKLLKKTHDTIQVETKEGQEYSIDNGLTWQDAGTFEKLDAQTSYEIITRTKETEESVSSPASQPLTVSTEKTPLPVPEKVPAPKLTDKTDVRIEVKEVEGQEYSIDQGTAWQEKGVFEGLQAETAYEIITRVKETEKNQAGIASDPLSVTTKAAAPPAPAKPELKSRTHLVLEIKTAEDLEYSIDGGTTWQDGGTFKGLQAKTAYEIIARVKETEKNQPGIASEPLSIATKAAPPPAPAKPELKSRTQTVLEIKTAENLEYSMDGGTTWQDSGVFEKLQAETGYEIISRVKETEDTMPGEKSEALWAETLRMPWIPDPSENSISGLQKDGYYNTGAAAGFEAWGAGMDNDSPIYGDVRYIPSGWEYRGEKHTWEKAPYKASVTLKYPGNHTIKVFFAKQSYDGSAWKDAGESYERTISLKAGRTPRTGDETQVEILALICILSGITAIAAAAKRKPKAR</sequence>
<name>A0A9D2PLC4_9FIRM</name>
<feature type="compositionally biased region" description="Polar residues" evidence="1">
    <location>
        <begin position="268"/>
        <end position="283"/>
    </location>
</feature>
<accession>A0A9D2PLC4</accession>
<dbReference type="EMBL" id="DWVZ01000040">
    <property type="protein sequence ID" value="HJC62626.1"/>
    <property type="molecule type" value="Genomic_DNA"/>
</dbReference>
<organism evidence="3 4">
    <name type="scientific">Candidatus Blautia merdavium</name>
    <dbReference type="NCBI Taxonomy" id="2838494"/>
    <lineage>
        <taxon>Bacteria</taxon>
        <taxon>Bacillati</taxon>
        <taxon>Bacillota</taxon>
        <taxon>Clostridia</taxon>
        <taxon>Lachnospirales</taxon>
        <taxon>Lachnospiraceae</taxon>
        <taxon>Blautia</taxon>
    </lineage>
</organism>
<evidence type="ECO:0000313" key="3">
    <source>
        <dbReference type="EMBL" id="HJC62626.1"/>
    </source>
</evidence>
<evidence type="ECO:0000313" key="4">
    <source>
        <dbReference type="Proteomes" id="UP000823886"/>
    </source>
</evidence>
<dbReference type="Proteomes" id="UP000823886">
    <property type="component" value="Unassembled WGS sequence"/>
</dbReference>
<gene>
    <name evidence="3" type="ORF">H9753_03275</name>
</gene>
<dbReference type="AlphaFoldDB" id="A0A9D2PLC4"/>
<proteinExistence type="predicted"/>
<evidence type="ECO:0000256" key="2">
    <source>
        <dbReference type="SAM" id="Phobius"/>
    </source>
</evidence>
<feature type="compositionally biased region" description="Polar residues" evidence="1">
    <location>
        <begin position="1"/>
        <end position="13"/>
    </location>
</feature>
<feature type="transmembrane region" description="Helical" evidence="2">
    <location>
        <begin position="647"/>
        <end position="664"/>
    </location>
</feature>
<comment type="caution">
    <text evidence="3">The sequence shown here is derived from an EMBL/GenBank/DDBJ whole genome shotgun (WGS) entry which is preliminary data.</text>
</comment>
<feature type="region of interest" description="Disordered" evidence="1">
    <location>
        <begin position="1"/>
        <end position="143"/>
    </location>
</feature>
<keyword evidence="2" id="KW-1133">Transmembrane helix</keyword>
<feature type="region of interest" description="Disordered" evidence="1">
    <location>
        <begin position="182"/>
        <end position="219"/>
    </location>
</feature>
<dbReference type="SUPFAM" id="SSF110296">
    <property type="entry name" value="Oligoxyloglucan reducing end-specific cellobiohydrolase"/>
    <property type="match status" value="1"/>
</dbReference>
<keyword evidence="2" id="KW-0472">Membrane</keyword>
<protein>
    <submittedName>
        <fullName evidence="3">Uncharacterized protein</fullName>
    </submittedName>
</protein>
<feature type="non-terminal residue" evidence="3">
    <location>
        <position position="1"/>
    </location>
</feature>
<feature type="compositionally biased region" description="Basic and acidic residues" evidence="1">
    <location>
        <begin position="112"/>
        <end position="124"/>
    </location>
</feature>